<dbReference type="EMBL" id="CP144700">
    <property type="protein sequence ID" value="WVZ24287.1"/>
    <property type="molecule type" value="Genomic_DNA"/>
</dbReference>
<reference evidence="2 3" key="1">
    <citation type="journal article" date="2023" name="Life. Sci Alliance">
        <title>Evolutionary insights into 3D genome organization and epigenetic landscape of Vigna mungo.</title>
        <authorList>
            <person name="Junaid A."/>
            <person name="Singh B."/>
            <person name="Bhatia S."/>
        </authorList>
    </citation>
    <scope>NUCLEOTIDE SEQUENCE [LARGE SCALE GENOMIC DNA]</scope>
    <source>
        <strain evidence="2">Urdbean</strain>
    </source>
</reference>
<gene>
    <name evidence="2" type="ORF">V8G54_002831</name>
</gene>
<sequence>MHSIAIKTDPRPPSRFASALRRLTLRGLHIVRTPPLCHVLHATGTCDSLRRKRRWVTLEPPNQTSTPKKKSLESENKRGKKVAMVAISKLLNFALPPLSLLLLTILMLPSLIFKLLMQVRKSLRKENVANKVALITGAASGIGEVCYFFYPC</sequence>
<name>A0AAQ3SB68_VIGMU</name>
<keyword evidence="1" id="KW-0472">Membrane</keyword>
<protein>
    <submittedName>
        <fullName evidence="2">Uncharacterized protein</fullName>
    </submittedName>
</protein>
<dbReference type="AlphaFoldDB" id="A0AAQ3SB68"/>
<evidence type="ECO:0000313" key="3">
    <source>
        <dbReference type="Proteomes" id="UP001374535"/>
    </source>
</evidence>
<accession>A0AAQ3SB68</accession>
<dbReference type="Proteomes" id="UP001374535">
    <property type="component" value="Chromosome 1"/>
</dbReference>
<feature type="transmembrane region" description="Helical" evidence="1">
    <location>
        <begin position="98"/>
        <end position="116"/>
    </location>
</feature>
<organism evidence="2 3">
    <name type="scientific">Vigna mungo</name>
    <name type="common">Black gram</name>
    <name type="synonym">Phaseolus mungo</name>
    <dbReference type="NCBI Taxonomy" id="3915"/>
    <lineage>
        <taxon>Eukaryota</taxon>
        <taxon>Viridiplantae</taxon>
        <taxon>Streptophyta</taxon>
        <taxon>Embryophyta</taxon>
        <taxon>Tracheophyta</taxon>
        <taxon>Spermatophyta</taxon>
        <taxon>Magnoliopsida</taxon>
        <taxon>eudicotyledons</taxon>
        <taxon>Gunneridae</taxon>
        <taxon>Pentapetalae</taxon>
        <taxon>rosids</taxon>
        <taxon>fabids</taxon>
        <taxon>Fabales</taxon>
        <taxon>Fabaceae</taxon>
        <taxon>Papilionoideae</taxon>
        <taxon>50 kb inversion clade</taxon>
        <taxon>NPAAA clade</taxon>
        <taxon>indigoferoid/millettioid clade</taxon>
        <taxon>Phaseoleae</taxon>
        <taxon>Vigna</taxon>
    </lineage>
</organism>
<evidence type="ECO:0000313" key="2">
    <source>
        <dbReference type="EMBL" id="WVZ24287.1"/>
    </source>
</evidence>
<evidence type="ECO:0000256" key="1">
    <source>
        <dbReference type="SAM" id="Phobius"/>
    </source>
</evidence>
<keyword evidence="3" id="KW-1185">Reference proteome</keyword>
<proteinExistence type="predicted"/>
<keyword evidence="1" id="KW-0812">Transmembrane</keyword>
<keyword evidence="1" id="KW-1133">Transmembrane helix</keyword>
<feature type="transmembrane region" description="Helical" evidence="1">
    <location>
        <begin position="128"/>
        <end position="150"/>
    </location>
</feature>